<feature type="compositionally biased region" description="Basic and acidic residues" evidence="1">
    <location>
        <begin position="33"/>
        <end position="46"/>
    </location>
</feature>
<organism evidence="2 3">
    <name type="scientific">Bacillus changyiensis</name>
    <dbReference type="NCBI Taxonomy" id="3004103"/>
    <lineage>
        <taxon>Bacteria</taxon>
        <taxon>Bacillati</taxon>
        <taxon>Bacillota</taxon>
        <taxon>Bacilli</taxon>
        <taxon>Bacillales</taxon>
        <taxon>Bacillaceae</taxon>
        <taxon>Bacillus</taxon>
    </lineage>
</organism>
<keyword evidence="3" id="KW-1185">Reference proteome</keyword>
<evidence type="ECO:0000313" key="2">
    <source>
        <dbReference type="EMBL" id="MDA7027750.1"/>
    </source>
</evidence>
<dbReference type="RefSeq" id="WP_270802227.1">
    <property type="nucleotide sequence ID" value="NZ_JAQFWW010000004.1"/>
</dbReference>
<dbReference type="Proteomes" id="UP001211894">
    <property type="component" value="Unassembled WGS sequence"/>
</dbReference>
<name>A0ABT4X638_9BACI</name>
<evidence type="ECO:0000256" key="1">
    <source>
        <dbReference type="SAM" id="MobiDB-lite"/>
    </source>
</evidence>
<protein>
    <submittedName>
        <fullName evidence="2">Uncharacterized protein</fullName>
    </submittedName>
</protein>
<accession>A0ABT4X638</accession>
<proteinExistence type="predicted"/>
<dbReference type="EMBL" id="JAQKAB010000009">
    <property type="protein sequence ID" value="MDA7027750.1"/>
    <property type="molecule type" value="Genomic_DNA"/>
</dbReference>
<feature type="region of interest" description="Disordered" evidence="1">
    <location>
        <begin position="33"/>
        <end position="54"/>
    </location>
</feature>
<gene>
    <name evidence="2" type="ORF">PJ311_14300</name>
</gene>
<reference evidence="2 3" key="1">
    <citation type="submission" date="2023-01" db="EMBL/GenBank/DDBJ databases">
        <title>Bacillus changyiensis sp. nov., isolated from a coastal deposit.</title>
        <authorList>
            <person name="Xiao G."/>
            <person name="Lai Q."/>
            <person name="Hu Z."/>
            <person name="Shao Z."/>
        </authorList>
    </citation>
    <scope>NUCLEOTIDE SEQUENCE [LARGE SCALE GENOMIC DNA]</scope>
    <source>
        <strain evidence="2 3">CLL-7-23</strain>
    </source>
</reference>
<sequence>MKITVTKGPCFKQAEANAYGYLLSILVQRMEEHQKKVAKEQEEANRESNPNIQK</sequence>
<comment type="caution">
    <text evidence="2">The sequence shown here is derived from an EMBL/GenBank/DDBJ whole genome shotgun (WGS) entry which is preliminary data.</text>
</comment>
<evidence type="ECO:0000313" key="3">
    <source>
        <dbReference type="Proteomes" id="UP001211894"/>
    </source>
</evidence>